<proteinExistence type="inferred from homology"/>
<organism evidence="19 20">
    <name type="scientific">Lipomyces tetrasporus</name>
    <dbReference type="NCBI Taxonomy" id="54092"/>
    <lineage>
        <taxon>Eukaryota</taxon>
        <taxon>Fungi</taxon>
        <taxon>Dikarya</taxon>
        <taxon>Ascomycota</taxon>
        <taxon>Saccharomycotina</taxon>
        <taxon>Lipomycetes</taxon>
        <taxon>Lipomycetales</taxon>
        <taxon>Lipomycetaceae</taxon>
        <taxon>Lipomyces</taxon>
    </lineage>
</organism>
<protein>
    <recommendedName>
        <fullName evidence="15">Long-chain-alcohol oxidase</fullName>
        <ecNumber evidence="15">1.1.3.20</ecNumber>
    </recommendedName>
</protein>
<evidence type="ECO:0000256" key="10">
    <source>
        <dbReference type="ARBA" id="ARBA00022827"/>
    </source>
</evidence>
<evidence type="ECO:0000256" key="7">
    <source>
        <dbReference type="ARBA" id="ARBA00010790"/>
    </source>
</evidence>
<comment type="pathway">
    <text evidence="6">Energy metabolism; methane degradation.</text>
</comment>
<evidence type="ECO:0000256" key="6">
    <source>
        <dbReference type="ARBA" id="ARBA00005144"/>
    </source>
</evidence>
<comment type="caution">
    <text evidence="19">The sequence shown here is derived from an EMBL/GenBank/DDBJ whole genome shotgun (WGS) entry which is preliminary data.</text>
</comment>
<dbReference type="InterPro" id="IPR036188">
    <property type="entry name" value="FAD/NAD-bd_sf"/>
</dbReference>
<comment type="subcellular location">
    <subcellularLocation>
        <location evidence="5">Membrane</location>
    </subcellularLocation>
    <subcellularLocation>
        <location evidence="4">Peroxisome matrix</location>
    </subcellularLocation>
</comment>
<comment type="similarity">
    <text evidence="7 15">Belongs to the GMC oxidoreductase family.</text>
</comment>
<dbReference type="InterPro" id="IPR012400">
    <property type="entry name" value="Long_Oxdase"/>
</dbReference>
<dbReference type="SUPFAM" id="SSF51905">
    <property type="entry name" value="FAD/NAD(P)-binding domain"/>
    <property type="match status" value="1"/>
</dbReference>
<comment type="catalytic activity">
    <reaction evidence="2">
        <text>a primary alcohol + O2 = an aldehyde + H2O2</text>
        <dbReference type="Rhea" id="RHEA:19829"/>
        <dbReference type="ChEBI" id="CHEBI:15379"/>
        <dbReference type="ChEBI" id="CHEBI:15734"/>
        <dbReference type="ChEBI" id="CHEBI:16240"/>
        <dbReference type="ChEBI" id="CHEBI:17478"/>
        <dbReference type="EC" id="1.1.3.13"/>
    </reaction>
</comment>
<name>A0AAD7QP69_9ASCO</name>
<evidence type="ECO:0000256" key="12">
    <source>
        <dbReference type="ARBA" id="ARBA00023002"/>
    </source>
</evidence>
<gene>
    <name evidence="19" type="ORF">POJ06DRAFT_257900</name>
</gene>
<evidence type="ECO:0000313" key="19">
    <source>
        <dbReference type="EMBL" id="KAJ8098748.1"/>
    </source>
</evidence>
<evidence type="ECO:0000256" key="8">
    <source>
        <dbReference type="ARBA" id="ARBA00022630"/>
    </source>
</evidence>
<feature type="domain" description="Glucose-methanol-choline oxidoreductase N-terminal" evidence="17">
    <location>
        <begin position="237"/>
        <end position="445"/>
    </location>
</feature>
<dbReference type="GO" id="GO:0047639">
    <property type="term" value="F:alcohol oxidase activity"/>
    <property type="evidence" value="ECO:0007669"/>
    <property type="project" value="UniProtKB-EC"/>
</dbReference>
<dbReference type="GeneID" id="80883371"/>
<evidence type="ECO:0000256" key="13">
    <source>
        <dbReference type="ARBA" id="ARBA00023095"/>
    </source>
</evidence>
<evidence type="ECO:0000259" key="17">
    <source>
        <dbReference type="Pfam" id="PF00732"/>
    </source>
</evidence>
<dbReference type="RefSeq" id="XP_056042198.1">
    <property type="nucleotide sequence ID" value="XM_056188205.1"/>
</dbReference>
<evidence type="ECO:0000256" key="9">
    <source>
        <dbReference type="ARBA" id="ARBA00022692"/>
    </source>
</evidence>
<accession>A0AAD7QP69</accession>
<dbReference type="PIRSF" id="PIRSF028937">
    <property type="entry name" value="Lg_Ch_AO"/>
    <property type="match status" value="1"/>
</dbReference>
<evidence type="ECO:0000313" key="20">
    <source>
        <dbReference type="Proteomes" id="UP001217417"/>
    </source>
</evidence>
<dbReference type="AlphaFoldDB" id="A0AAD7QP69"/>
<keyword evidence="14" id="KW-0472">Membrane</keyword>
<keyword evidence="20" id="KW-1185">Reference proteome</keyword>
<keyword evidence="8" id="KW-0285">Flavoprotein</keyword>
<evidence type="ECO:0000256" key="2">
    <source>
        <dbReference type="ARBA" id="ARBA00001411"/>
    </source>
</evidence>
<evidence type="ECO:0000256" key="1">
    <source>
        <dbReference type="ARBA" id="ARBA00000920"/>
    </source>
</evidence>
<dbReference type="InterPro" id="IPR000172">
    <property type="entry name" value="GMC_OxRdtase_N"/>
</dbReference>
<dbReference type="GO" id="GO:0050660">
    <property type="term" value="F:flavin adenine dinucleotide binding"/>
    <property type="evidence" value="ECO:0007669"/>
    <property type="project" value="InterPro"/>
</dbReference>
<reference evidence="19" key="1">
    <citation type="submission" date="2023-03" db="EMBL/GenBank/DDBJ databases">
        <title>Near-Complete genome sequence of Lipomyces tetrasporous NRRL Y-64009, an oleaginous yeast capable of growing on lignocellulosic hydrolysates.</title>
        <authorList>
            <consortium name="Lawrence Berkeley National Laboratory"/>
            <person name="Jagtap S.S."/>
            <person name="Liu J.-J."/>
            <person name="Walukiewicz H.E."/>
            <person name="Pangilinan J."/>
            <person name="Lipzen A."/>
            <person name="Ahrendt S."/>
            <person name="Koriabine M."/>
            <person name="Cobaugh K."/>
            <person name="Salamov A."/>
            <person name="Yoshinaga Y."/>
            <person name="Ng V."/>
            <person name="Daum C."/>
            <person name="Grigoriev I.V."/>
            <person name="Slininger P.J."/>
            <person name="Dien B.S."/>
            <person name="Jin Y.-S."/>
            <person name="Rao C.V."/>
        </authorList>
    </citation>
    <scope>NUCLEOTIDE SEQUENCE</scope>
    <source>
        <strain evidence="19">NRRL Y-64009</strain>
    </source>
</reference>
<dbReference type="PANTHER" id="PTHR46056">
    <property type="entry name" value="LONG-CHAIN-ALCOHOL OXIDASE"/>
    <property type="match status" value="1"/>
</dbReference>
<dbReference type="GO" id="GO:0046577">
    <property type="term" value="F:long-chain-alcohol oxidase activity"/>
    <property type="evidence" value="ECO:0007669"/>
    <property type="project" value="UniProtKB-EC"/>
</dbReference>
<dbReference type="PANTHER" id="PTHR46056:SF12">
    <property type="entry name" value="LONG-CHAIN-ALCOHOL OXIDASE"/>
    <property type="match status" value="1"/>
</dbReference>
<evidence type="ECO:0000256" key="11">
    <source>
        <dbReference type="ARBA" id="ARBA00022989"/>
    </source>
</evidence>
<evidence type="ECO:0000256" key="16">
    <source>
        <dbReference type="PIRSR" id="PIRSR028937-1"/>
    </source>
</evidence>
<evidence type="ECO:0000256" key="4">
    <source>
        <dbReference type="ARBA" id="ARBA00004253"/>
    </source>
</evidence>
<evidence type="ECO:0000256" key="15">
    <source>
        <dbReference type="PIRNR" id="PIRNR028937"/>
    </source>
</evidence>
<evidence type="ECO:0000259" key="18">
    <source>
        <dbReference type="Pfam" id="PF05199"/>
    </source>
</evidence>
<dbReference type="Pfam" id="PF05199">
    <property type="entry name" value="GMC_oxred_C"/>
    <property type="match status" value="1"/>
</dbReference>
<keyword evidence="11" id="KW-1133">Transmembrane helix</keyword>
<evidence type="ECO:0000256" key="3">
    <source>
        <dbReference type="ARBA" id="ARBA00003842"/>
    </source>
</evidence>
<dbReference type="EMBL" id="JARPMG010000008">
    <property type="protein sequence ID" value="KAJ8098748.1"/>
    <property type="molecule type" value="Genomic_DNA"/>
</dbReference>
<dbReference type="GO" id="GO:0016020">
    <property type="term" value="C:membrane"/>
    <property type="evidence" value="ECO:0007669"/>
    <property type="project" value="UniProtKB-SubCell"/>
</dbReference>
<dbReference type="GO" id="GO:0005782">
    <property type="term" value="C:peroxisomal matrix"/>
    <property type="evidence" value="ECO:0007669"/>
    <property type="project" value="UniProtKB-SubCell"/>
</dbReference>
<dbReference type="Proteomes" id="UP001217417">
    <property type="component" value="Unassembled WGS sequence"/>
</dbReference>
<feature type="domain" description="Glucose-methanol-choline oxidoreductase C-terminal" evidence="18">
    <location>
        <begin position="537"/>
        <end position="674"/>
    </location>
</feature>
<dbReference type="Pfam" id="PF00732">
    <property type="entry name" value="GMC_oxred_N"/>
    <property type="match status" value="1"/>
</dbReference>
<comment type="function">
    <text evidence="3">Long-chain fatty alcohol oxidase involved in the omega-oxidation pathway of lipid degradation.</text>
</comment>
<keyword evidence="13" id="KW-0485">Methanol utilization</keyword>
<evidence type="ECO:0000256" key="5">
    <source>
        <dbReference type="ARBA" id="ARBA00004370"/>
    </source>
</evidence>
<comment type="catalytic activity">
    <reaction evidence="1 15">
        <text>a long-chain primary fatty alcohol + O2 = a long-chain fatty aldehyde + H2O2</text>
        <dbReference type="Rhea" id="RHEA:22756"/>
        <dbReference type="ChEBI" id="CHEBI:15379"/>
        <dbReference type="ChEBI" id="CHEBI:16240"/>
        <dbReference type="ChEBI" id="CHEBI:17176"/>
        <dbReference type="ChEBI" id="CHEBI:77396"/>
        <dbReference type="EC" id="1.1.3.20"/>
    </reaction>
</comment>
<dbReference type="InterPro" id="IPR007867">
    <property type="entry name" value="GMC_OxRtase_C"/>
</dbReference>
<keyword evidence="10" id="KW-0274">FAD</keyword>
<sequence>MMDILTNDQWTTLLAIADAIVPSLPAEALIQATPVYTLTEDYKKTLMEFAADRPSDHPNFKRVLAHDTLPKLYPDTLTDIRSSLNMLNQATTCLILTGAYKPFHTLSAEHRQSIIDSWGNARLSSFRRLYRGFFCLAAFAYVRVSDIAHRAMRHPVRDLNLDDAERYASKHFYRFHMLTESDLRRATFDAVIIGSGCGAGVVAARLSSQGLSVLVIEKGKYYHQEELTFSEDEGLRNLYEGGGVLQTEDGGVNLLAGSTFGGGSTVNWSASMCPQGFVRREWSLKHGAEFYVTRDYEDALRDVCDRMGVSDKHLVHSRANQILLDGSAKIGSTAHTVAQNTGGFSHRCGFCAYGCRFGEKQGSINTWLVDAANNGAKFMDNATVEKVVTSNGAARGVEVKAFEKTVMIPALVVVVAAGALNTPVILMKSGFKNRNIGSHLKLHPVGTLYGIWNDKDFDSFNEAILTTVNTDYENIDGDGHGVKIECVLQQPVPIYSGFPWRGGESYKKGLMKYNNMATYISLARDKGEGRVYPDPVSGQPRISYELSKFDRNSIIAGLIRTAEFCLAENVDEIHISDRRIPPLIPTSEVREKGILSDEFKAWADSVRKYGIDKYTSQIGSAHQMSTCRIGSNPKTSAATPIGDLWECKDVFVADGSALPSASGANPMISIMATAYVIAGNIVKRLQAKKSSARL</sequence>
<dbReference type="EC" id="1.1.3.20" evidence="15"/>
<dbReference type="Gene3D" id="3.50.50.60">
    <property type="entry name" value="FAD/NAD(P)-binding domain"/>
    <property type="match status" value="2"/>
</dbReference>
<evidence type="ECO:0000256" key="14">
    <source>
        <dbReference type="ARBA" id="ARBA00023136"/>
    </source>
</evidence>
<feature type="active site" description="Proton acceptor" evidence="16">
    <location>
        <position position="622"/>
    </location>
</feature>
<dbReference type="GO" id="GO:0015945">
    <property type="term" value="P:methanol metabolic process"/>
    <property type="evidence" value="ECO:0007669"/>
    <property type="project" value="UniProtKB-KW"/>
</dbReference>
<keyword evidence="9" id="KW-0812">Transmembrane</keyword>
<keyword evidence="12 15" id="KW-0560">Oxidoreductase</keyword>